<keyword evidence="5" id="KW-1185">Reference proteome</keyword>
<dbReference type="NCBIfam" id="TIGR00996">
    <property type="entry name" value="Mtu_fam_mce"/>
    <property type="match status" value="1"/>
</dbReference>
<keyword evidence="1" id="KW-0812">Transmembrane</keyword>
<accession>A0ABX6IEG3</accession>
<keyword evidence="1" id="KW-0472">Membrane</keyword>
<dbReference type="PANTHER" id="PTHR33371:SF17">
    <property type="entry name" value="MCE-FAMILY PROTEIN MCE1B"/>
    <property type="match status" value="1"/>
</dbReference>
<dbReference type="InterPro" id="IPR052336">
    <property type="entry name" value="MlaD_Phospholipid_Transporter"/>
</dbReference>
<dbReference type="PANTHER" id="PTHR33371">
    <property type="entry name" value="INTERMEMBRANE PHOSPHOLIPID TRANSPORT SYSTEM BINDING PROTEIN MLAD-RELATED"/>
    <property type="match status" value="1"/>
</dbReference>
<organism evidence="4 5">
    <name type="scientific">Gordonia pseudamarae</name>
    <dbReference type="NCBI Taxonomy" id="2831662"/>
    <lineage>
        <taxon>Bacteria</taxon>
        <taxon>Bacillati</taxon>
        <taxon>Actinomycetota</taxon>
        <taxon>Actinomycetes</taxon>
        <taxon>Mycobacteriales</taxon>
        <taxon>Gordoniaceae</taxon>
        <taxon>Gordonia</taxon>
    </lineage>
</organism>
<evidence type="ECO:0000256" key="1">
    <source>
        <dbReference type="SAM" id="Phobius"/>
    </source>
</evidence>
<feature type="transmembrane region" description="Helical" evidence="1">
    <location>
        <begin position="12"/>
        <end position="30"/>
    </location>
</feature>
<reference evidence="4" key="1">
    <citation type="journal article" date="2021" name="Nat. Microbiol.">
        <title>Cocultivation of an ultrasmall environmental parasitic bacterium with lytic ability against bacteria associated with wastewater foams.</title>
        <authorList>
            <person name="Batinovic S."/>
            <person name="Rose J.J.A."/>
            <person name="Ratcliffe J."/>
            <person name="Seviour R.J."/>
            <person name="Petrovski S."/>
        </authorList>
    </citation>
    <scope>NUCLEOTIDE SEQUENCE</scope>
    <source>
        <strain evidence="4">CON9</strain>
    </source>
</reference>
<dbReference type="InterPro" id="IPR024516">
    <property type="entry name" value="Mce_C"/>
</dbReference>
<protein>
    <submittedName>
        <fullName evidence="4">MCE family protein</fullName>
    </submittedName>
</protein>
<gene>
    <name evidence="4" type="ORF">GII31_04315</name>
</gene>
<feature type="domain" description="Mce/MlaD" evidence="2">
    <location>
        <begin position="38"/>
        <end position="114"/>
    </location>
</feature>
<evidence type="ECO:0000313" key="4">
    <source>
        <dbReference type="EMBL" id="QHN34239.1"/>
    </source>
</evidence>
<feature type="domain" description="Mammalian cell entry C-terminal" evidence="3">
    <location>
        <begin position="120"/>
        <end position="318"/>
    </location>
</feature>
<evidence type="ECO:0000259" key="3">
    <source>
        <dbReference type="Pfam" id="PF11887"/>
    </source>
</evidence>
<dbReference type="Pfam" id="PF11887">
    <property type="entry name" value="Mce4_CUP1"/>
    <property type="match status" value="1"/>
</dbReference>
<dbReference type="Proteomes" id="UP001059836">
    <property type="component" value="Chromosome"/>
</dbReference>
<dbReference type="Pfam" id="PF02470">
    <property type="entry name" value="MlaD"/>
    <property type="match status" value="1"/>
</dbReference>
<evidence type="ECO:0000313" key="5">
    <source>
        <dbReference type="Proteomes" id="UP001059836"/>
    </source>
</evidence>
<proteinExistence type="predicted"/>
<name>A0ABX6IEG3_9ACTN</name>
<keyword evidence="1" id="KW-1133">Transmembrane helix</keyword>
<evidence type="ECO:0000259" key="2">
    <source>
        <dbReference type="Pfam" id="PF02470"/>
    </source>
</evidence>
<sequence length="342" mass="37087">MRHRMDSTTIKFTVFITVMVVLGAFLLLVFSDRRSGDTTQYRAVFADVSGLRSGDTVRIAGVRVGTVREVRLDDENQVHVSFDVDKWLSVPADSGAAVRYLNLVGDRYLELTEGKQTTLLRSGGQIPESRTDPALDLDVLLGGLKPVIAGLQPGQVNALSGAILDVFQGQTTTVQTLFQGSSSLLGTLGDNVGVIQEVIDQLKTVMVTLNKDGERFGETIDRLDSLIGKLAAQRDPIDTAIDSLDKGTATVATLLTQARPSLSGNIDQLSRLAANLDSDKDVLDKSLQRAPDNFRKLVRTGTYGNFIQYYVCAVTVRVSDPTGKVVTLPWIEQTNGRCADNV</sequence>
<dbReference type="InterPro" id="IPR003399">
    <property type="entry name" value="Mce/MlaD"/>
</dbReference>
<dbReference type="EMBL" id="CP045809">
    <property type="protein sequence ID" value="QHN34239.1"/>
    <property type="molecule type" value="Genomic_DNA"/>
</dbReference>
<dbReference type="InterPro" id="IPR005693">
    <property type="entry name" value="Mce"/>
</dbReference>